<dbReference type="HOGENOM" id="CLU_3068996_0_0_1"/>
<evidence type="ECO:0000313" key="1">
    <source>
        <dbReference type="EMBL" id="KGK34638.1"/>
    </source>
</evidence>
<sequence length="53" mass="6058">MTVSVLNNPHLLNCTQTGFKTRETDKSIFAKALLYGLPHHVTYIRISKKITKE</sequence>
<evidence type="ECO:0000313" key="4">
    <source>
        <dbReference type="Proteomes" id="UP000189274"/>
    </source>
</evidence>
<reference evidence="4" key="3">
    <citation type="journal article" date="2017" name="Genome Announc.">
        <title>Genome sequences of Cyberlindnera fabianii 65, Pichia kudriavzevii 129, and Saccharomyces cerevisiae 131 isolated from fermented masau fruits in Zimbabwe.</title>
        <authorList>
            <person name="van Rijswijck I.M.H."/>
            <person name="Derks M.F.L."/>
            <person name="Abee T."/>
            <person name="de Ridder D."/>
            <person name="Smid E.J."/>
        </authorList>
    </citation>
    <scope>NUCLEOTIDE SEQUENCE [LARGE SCALE GENOMIC DNA]</scope>
    <source>
        <strain evidence="4">129</strain>
    </source>
</reference>
<evidence type="ECO:0000313" key="2">
    <source>
        <dbReference type="EMBL" id="ONH73688.1"/>
    </source>
</evidence>
<accession>A0A099NPB2</accession>
<proteinExistence type="predicted"/>
<dbReference type="Proteomes" id="UP000189274">
    <property type="component" value="Unassembled WGS sequence"/>
</dbReference>
<organism evidence="1 3">
    <name type="scientific">Pichia kudriavzevii</name>
    <name type="common">Yeast</name>
    <name type="synonym">Issatchenkia orientalis</name>
    <dbReference type="NCBI Taxonomy" id="4909"/>
    <lineage>
        <taxon>Eukaryota</taxon>
        <taxon>Fungi</taxon>
        <taxon>Dikarya</taxon>
        <taxon>Ascomycota</taxon>
        <taxon>Saccharomycotina</taxon>
        <taxon>Pichiomycetes</taxon>
        <taxon>Pichiales</taxon>
        <taxon>Pichiaceae</taxon>
        <taxon>Pichia</taxon>
    </lineage>
</organism>
<dbReference type="Proteomes" id="UP000029867">
    <property type="component" value="Unassembled WGS sequence"/>
</dbReference>
<dbReference type="EMBL" id="JQFK01001436">
    <property type="protein sequence ID" value="KGK34638.1"/>
    <property type="molecule type" value="Genomic_DNA"/>
</dbReference>
<comment type="caution">
    <text evidence="1">The sequence shown here is derived from an EMBL/GenBank/DDBJ whole genome shotgun (WGS) entry which is preliminary data.</text>
</comment>
<evidence type="ECO:0000313" key="3">
    <source>
        <dbReference type="Proteomes" id="UP000029867"/>
    </source>
</evidence>
<gene>
    <name evidence="2" type="ORF">BOH78_3001</name>
    <name evidence="1" type="ORF">JL09_g6214</name>
</gene>
<dbReference type="AlphaFoldDB" id="A0A099NPB2"/>
<dbReference type="EMBL" id="MQVM01000013">
    <property type="protein sequence ID" value="ONH73688.1"/>
    <property type="molecule type" value="Genomic_DNA"/>
</dbReference>
<reference evidence="1" key="2">
    <citation type="submission" date="2014-08" db="EMBL/GenBank/DDBJ databases">
        <title>Exploiting Issatchenkia orientalis SD108 for Succinic Acid Production.</title>
        <authorList>
            <person name="Xiao H."/>
            <person name="Shao Z."/>
            <person name="Jiang Y."/>
            <person name="Dole S."/>
            <person name="Zhao H."/>
        </authorList>
    </citation>
    <scope>NUCLEOTIDE SEQUENCE [LARGE SCALE GENOMIC DNA]</scope>
    <source>
        <strain evidence="1">SD108</strain>
    </source>
</reference>
<reference evidence="2" key="4">
    <citation type="submission" date="2017-01" db="EMBL/GenBank/DDBJ databases">
        <authorList>
            <person name="Mah S.A."/>
            <person name="Swanson W.J."/>
            <person name="Moy G.W."/>
            <person name="Vacquier V.D."/>
        </authorList>
    </citation>
    <scope>NUCLEOTIDE SEQUENCE [LARGE SCALE GENOMIC DNA]</scope>
    <source>
        <strain evidence="2">129</strain>
    </source>
</reference>
<reference evidence="3" key="1">
    <citation type="journal article" date="2014" name="Microb. Cell Fact.">
        <title>Exploiting Issatchenkia orientalis SD108 for succinic acid production.</title>
        <authorList>
            <person name="Xiao H."/>
            <person name="Shao Z."/>
            <person name="Jiang Y."/>
            <person name="Dole S."/>
            <person name="Zhao H."/>
        </authorList>
    </citation>
    <scope>NUCLEOTIDE SEQUENCE [LARGE SCALE GENOMIC DNA]</scope>
    <source>
        <strain evidence="3">SD108</strain>
    </source>
</reference>
<protein>
    <submittedName>
        <fullName evidence="1">Uncharacterized protein</fullName>
    </submittedName>
</protein>
<name>A0A099NPB2_PICKU</name>